<reference evidence="2 3" key="1">
    <citation type="journal article" date="2023" name="Commun. Biol.">
        <title>Genome analysis of Parmales, the sister group of diatoms, reveals the evolutionary specialization of diatoms from phago-mixotrophs to photoautotrophs.</title>
        <authorList>
            <person name="Ban H."/>
            <person name="Sato S."/>
            <person name="Yoshikawa S."/>
            <person name="Yamada K."/>
            <person name="Nakamura Y."/>
            <person name="Ichinomiya M."/>
            <person name="Sato N."/>
            <person name="Blanc-Mathieu R."/>
            <person name="Endo H."/>
            <person name="Kuwata A."/>
            <person name="Ogata H."/>
        </authorList>
    </citation>
    <scope>NUCLEOTIDE SEQUENCE [LARGE SCALE GENOMIC DNA]</scope>
</reference>
<organism evidence="2 3">
    <name type="scientific">Tetraparma gracilis</name>
    <dbReference type="NCBI Taxonomy" id="2962635"/>
    <lineage>
        <taxon>Eukaryota</taxon>
        <taxon>Sar</taxon>
        <taxon>Stramenopiles</taxon>
        <taxon>Ochrophyta</taxon>
        <taxon>Bolidophyceae</taxon>
        <taxon>Parmales</taxon>
        <taxon>Triparmaceae</taxon>
        <taxon>Tetraparma</taxon>
    </lineage>
</organism>
<accession>A0ABQ6MM80</accession>
<keyword evidence="1" id="KW-0812">Transmembrane</keyword>
<keyword evidence="1" id="KW-1133">Transmembrane helix</keyword>
<gene>
    <name evidence="2" type="ORF">TeGR_g14961</name>
</gene>
<dbReference type="EMBL" id="BRYB01004277">
    <property type="protein sequence ID" value="GMI28400.1"/>
    <property type="molecule type" value="Genomic_DNA"/>
</dbReference>
<keyword evidence="3" id="KW-1185">Reference proteome</keyword>
<evidence type="ECO:0000313" key="2">
    <source>
        <dbReference type="EMBL" id="GMI28400.1"/>
    </source>
</evidence>
<evidence type="ECO:0000313" key="3">
    <source>
        <dbReference type="Proteomes" id="UP001165060"/>
    </source>
</evidence>
<comment type="caution">
    <text evidence="2">The sequence shown here is derived from an EMBL/GenBank/DDBJ whole genome shotgun (WGS) entry which is preliminary data.</text>
</comment>
<protein>
    <submittedName>
        <fullName evidence="2">Uncharacterized protein</fullName>
    </submittedName>
</protein>
<proteinExistence type="predicted"/>
<feature type="transmembrane region" description="Helical" evidence="1">
    <location>
        <begin position="127"/>
        <end position="146"/>
    </location>
</feature>
<name>A0ABQ6MM80_9STRA</name>
<keyword evidence="1" id="KW-0472">Membrane</keyword>
<evidence type="ECO:0000256" key="1">
    <source>
        <dbReference type="SAM" id="Phobius"/>
    </source>
</evidence>
<feature type="non-terminal residue" evidence="2">
    <location>
        <position position="1"/>
    </location>
</feature>
<dbReference type="Proteomes" id="UP001165060">
    <property type="component" value="Unassembled WGS sequence"/>
</dbReference>
<sequence>ERFDLPNPNSRASLLPVAGSQDGSLLIAGNFNTNEGAAWPAWGRRDELSLLETTAKMEPTVWYGERTVEEGGEGLSNCYPSMVQLDERIALVGYSVYETNVPRIGIAVRDVEIGGEGGAGGLGGGKFIVFFVVCVTLVAFFAYGWYTTKADRKGGGLLGEEQERSDAKKRGGRV</sequence>